<accession>M6VS76</accession>
<comment type="caution">
    <text evidence="1">The sequence shown here is derived from an EMBL/GenBank/DDBJ whole genome shotgun (WGS) entry which is preliminary data.</text>
</comment>
<dbReference type="EMBL" id="AKWF02000138">
    <property type="protein sequence ID" value="EMO60357.1"/>
    <property type="molecule type" value="Genomic_DNA"/>
</dbReference>
<reference evidence="1 2" key="1">
    <citation type="submission" date="2013-01" db="EMBL/GenBank/DDBJ databases">
        <authorList>
            <person name="Harkins D.M."/>
            <person name="Durkin A.S."/>
            <person name="Brinkac L.M."/>
            <person name="Haft D.H."/>
            <person name="Selengut J.D."/>
            <person name="Sanka R."/>
            <person name="DePew J."/>
            <person name="Purushe J."/>
            <person name="Picardeau M."/>
            <person name="Werts C."/>
            <person name="Goarant C."/>
            <person name="Vinetz J.M."/>
            <person name="Sutton G.G."/>
            <person name="Nierman W.C."/>
            <person name="Fouts D.E."/>
        </authorList>
    </citation>
    <scope>NUCLEOTIDE SEQUENCE [LARGE SCALE GENOMIC DNA]</scope>
    <source>
        <strain evidence="1 2">200901868</strain>
    </source>
</reference>
<dbReference type="Proteomes" id="UP000012159">
    <property type="component" value="Unassembled WGS sequence"/>
</dbReference>
<organism evidence="1 2">
    <name type="scientific">Leptospira borgpetersenii serovar Pomona str. 200901868</name>
    <dbReference type="NCBI Taxonomy" id="1192866"/>
    <lineage>
        <taxon>Bacteria</taxon>
        <taxon>Pseudomonadati</taxon>
        <taxon>Spirochaetota</taxon>
        <taxon>Spirochaetia</taxon>
        <taxon>Leptospirales</taxon>
        <taxon>Leptospiraceae</taxon>
        <taxon>Leptospira</taxon>
    </lineage>
</organism>
<protein>
    <submittedName>
        <fullName evidence="1">Uncharacterized protein</fullName>
    </submittedName>
</protein>
<dbReference type="AlphaFoldDB" id="M6VS76"/>
<evidence type="ECO:0000313" key="2">
    <source>
        <dbReference type="Proteomes" id="UP000012159"/>
    </source>
</evidence>
<evidence type="ECO:0000313" key="1">
    <source>
        <dbReference type="EMBL" id="EMO60357.1"/>
    </source>
</evidence>
<name>M6VS76_LEPBO</name>
<proteinExistence type="predicted"/>
<sequence length="56" mass="6492">MIYGFSNGFYCWNTFVGVPTSEVLGRAPIFCAEIALWNKFTTFNFIGIRNRFFVNI</sequence>
<gene>
    <name evidence="1" type="ORF">LEP1GSC133_0637</name>
</gene>